<organism evidence="1 2">
    <name type="scientific">Saccharothrix algeriensis</name>
    <dbReference type="NCBI Taxonomy" id="173560"/>
    <lineage>
        <taxon>Bacteria</taxon>
        <taxon>Bacillati</taxon>
        <taxon>Actinomycetota</taxon>
        <taxon>Actinomycetes</taxon>
        <taxon>Pseudonocardiales</taxon>
        <taxon>Pseudonocardiaceae</taxon>
        <taxon>Saccharothrix</taxon>
    </lineage>
</organism>
<keyword evidence="2" id="KW-1185">Reference proteome</keyword>
<dbReference type="EMBL" id="JAFBCL010000001">
    <property type="protein sequence ID" value="MBM7811242.1"/>
    <property type="molecule type" value="Genomic_DNA"/>
</dbReference>
<gene>
    <name evidence="1" type="ORF">JOE68_002107</name>
</gene>
<name>A0ABS2S4T7_9PSEU</name>
<evidence type="ECO:0000313" key="2">
    <source>
        <dbReference type="Proteomes" id="UP001195724"/>
    </source>
</evidence>
<reference evidence="1 2" key="1">
    <citation type="submission" date="2021-01" db="EMBL/GenBank/DDBJ databases">
        <title>Sequencing the genomes of 1000 actinobacteria strains.</title>
        <authorList>
            <person name="Klenk H.-P."/>
        </authorList>
    </citation>
    <scope>NUCLEOTIDE SEQUENCE [LARGE SCALE GENOMIC DNA]</scope>
    <source>
        <strain evidence="1 2">DSM 44581</strain>
    </source>
</reference>
<comment type="caution">
    <text evidence="1">The sequence shown here is derived from an EMBL/GenBank/DDBJ whole genome shotgun (WGS) entry which is preliminary data.</text>
</comment>
<protein>
    <submittedName>
        <fullName evidence="1">Uncharacterized protein</fullName>
    </submittedName>
</protein>
<dbReference type="Proteomes" id="UP001195724">
    <property type="component" value="Unassembled WGS sequence"/>
</dbReference>
<proteinExistence type="predicted"/>
<evidence type="ECO:0000313" key="1">
    <source>
        <dbReference type="EMBL" id="MBM7811242.1"/>
    </source>
</evidence>
<sequence>MKATLESAGEALGLRDFRTRAGLEGSLTVQSVSPHENVEETVDEVVRALTKFVDQDYARTVRVVQDFIDRVHTAIGTAVDGVHRTQQEYLATEQSVGDGLRRVHPG</sequence>
<dbReference type="RefSeq" id="WP_239562200.1">
    <property type="nucleotide sequence ID" value="NZ_JAFBCL010000001.1"/>
</dbReference>
<accession>A0ABS2S4T7</accession>